<evidence type="ECO:0000259" key="7">
    <source>
        <dbReference type="Pfam" id="PF16198"/>
    </source>
</evidence>
<evidence type="ECO:0000256" key="4">
    <source>
        <dbReference type="ARBA" id="ARBA00023235"/>
    </source>
</evidence>
<dbReference type="InterPro" id="IPR014780">
    <property type="entry name" value="tRNA_psdUridine_synth_TruB"/>
</dbReference>
<evidence type="ECO:0000256" key="2">
    <source>
        <dbReference type="ARBA" id="ARBA00005642"/>
    </source>
</evidence>
<dbReference type="Pfam" id="PF16198">
    <property type="entry name" value="TruB_C_2"/>
    <property type="match status" value="1"/>
</dbReference>
<dbReference type="InterPro" id="IPR002501">
    <property type="entry name" value="PsdUridine_synth_N"/>
</dbReference>
<dbReference type="KEGG" id="cpas:Clopa_2595"/>
<proteinExistence type="inferred from homology"/>
<reference evidence="8 9" key="1">
    <citation type="submission" date="2012-01" db="EMBL/GenBank/DDBJ databases">
        <title>Complete sequence of chromosome of Clostridium pasteurianum BC1.</title>
        <authorList>
            <consortium name="US DOE Joint Genome Institute"/>
            <person name="Lucas S."/>
            <person name="Han J."/>
            <person name="Lapidus A."/>
            <person name="Cheng J.-F."/>
            <person name="Goodwin L."/>
            <person name="Pitluck S."/>
            <person name="Peters L."/>
            <person name="Mikhailova N."/>
            <person name="Teshima H."/>
            <person name="Detter J.C."/>
            <person name="Han C."/>
            <person name="Tapia R."/>
            <person name="Land M."/>
            <person name="Hauser L."/>
            <person name="Kyrpides N."/>
            <person name="Ivanova N."/>
            <person name="Pagani I."/>
            <person name="Dunn J."/>
            <person name="Taghavi S."/>
            <person name="Francis A."/>
            <person name="van der Lelie D."/>
            <person name="Woyke T."/>
        </authorList>
    </citation>
    <scope>NUCLEOTIDE SEQUENCE [LARGE SCALE GENOMIC DNA]</scope>
    <source>
        <strain evidence="8 9">BC1</strain>
    </source>
</reference>
<evidence type="ECO:0000259" key="6">
    <source>
        <dbReference type="Pfam" id="PF01509"/>
    </source>
</evidence>
<name>R4K4D5_CLOPA</name>
<organism evidence="8 9">
    <name type="scientific">Clostridium pasteurianum BC1</name>
    <dbReference type="NCBI Taxonomy" id="86416"/>
    <lineage>
        <taxon>Bacteria</taxon>
        <taxon>Bacillati</taxon>
        <taxon>Bacillota</taxon>
        <taxon>Clostridia</taxon>
        <taxon>Eubacteriales</taxon>
        <taxon>Clostridiaceae</taxon>
        <taxon>Clostridium</taxon>
    </lineage>
</organism>
<dbReference type="Pfam" id="PF01509">
    <property type="entry name" value="TruB_N"/>
    <property type="match status" value="1"/>
</dbReference>
<dbReference type="InterPro" id="IPR032819">
    <property type="entry name" value="TruB_C"/>
</dbReference>
<dbReference type="AlphaFoldDB" id="R4K4D5"/>
<feature type="domain" description="Pseudouridine synthase II N-terminal" evidence="6">
    <location>
        <begin position="23"/>
        <end position="170"/>
    </location>
</feature>
<dbReference type="eggNOG" id="COG0130">
    <property type="taxonomic scope" value="Bacteria"/>
</dbReference>
<dbReference type="PANTHER" id="PTHR13767">
    <property type="entry name" value="TRNA-PSEUDOURIDINE SYNTHASE"/>
    <property type="match status" value="1"/>
</dbReference>
<dbReference type="GO" id="GO:0031119">
    <property type="term" value="P:tRNA pseudouridine synthesis"/>
    <property type="evidence" value="ECO:0007669"/>
    <property type="project" value="UniProtKB-UniRule"/>
</dbReference>
<dbReference type="EMBL" id="CP003261">
    <property type="protein sequence ID" value="AGK97453.1"/>
    <property type="molecule type" value="Genomic_DNA"/>
</dbReference>
<dbReference type="CDD" id="cd02573">
    <property type="entry name" value="PseudoU_synth_EcTruB"/>
    <property type="match status" value="1"/>
</dbReference>
<comment type="similarity">
    <text evidence="2 5">Belongs to the pseudouridine synthase TruB family. Type 1 subfamily.</text>
</comment>
<evidence type="ECO:0000313" key="8">
    <source>
        <dbReference type="EMBL" id="AGK97453.1"/>
    </source>
</evidence>
<accession>R4K4D5</accession>
<dbReference type="NCBIfam" id="TIGR00431">
    <property type="entry name" value="TruB"/>
    <property type="match status" value="1"/>
</dbReference>
<dbReference type="GO" id="GO:0003723">
    <property type="term" value="F:RNA binding"/>
    <property type="evidence" value="ECO:0007669"/>
    <property type="project" value="InterPro"/>
</dbReference>
<keyword evidence="9" id="KW-1185">Reference proteome</keyword>
<keyword evidence="3 5" id="KW-0819">tRNA processing</keyword>
<dbReference type="Proteomes" id="UP000013523">
    <property type="component" value="Chromosome"/>
</dbReference>
<dbReference type="SUPFAM" id="SSF55120">
    <property type="entry name" value="Pseudouridine synthase"/>
    <property type="match status" value="1"/>
</dbReference>
<dbReference type="Gene3D" id="3.30.2350.10">
    <property type="entry name" value="Pseudouridine synthase"/>
    <property type="match status" value="1"/>
</dbReference>
<dbReference type="HAMAP" id="MF_01080">
    <property type="entry name" value="TruB_bact"/>
    <property type="match status" value="1"/>
</dbReference>
<dbReference type="OrthoDB" id="9802309at2"/>
<gene>
    <name evidence="5" type="primary">truB</name>
    <name evidence="8" type="ORF">Clopa_2595</name>
</gene>
<comment type="catalytic activity">
    <reaction evidence="1 5">
        <text>uridine(55) in tRNA = pseudouridine(55) in tRNA</text>
        <dbReference type="Rhea" id="RHEA:42532"/>
        <dbReference type="Rhea" id="RHEA-COMP:10101"/>
        <dbReference type="Rhea" id="RHEA-COMP:10102"/>
        <dbReference type="ChEBI" id="CHEBI:65314"/>
        <dbReference type="ChEBI" id="CHEBI:65315"/>
        <dbReference type="EC" id="5.4.99.25"/>
    </reaction>
</comment>
<dbReference type="GO" id="GO:0160148">
    <property type="term" value="F:tRNA pseudouridine(55) synthase activity"/>
    <property type="evidence" value="ECO:0007669"/>
    <property type="project" value="UniProtKB-EC"/>
</dbReference>
<dbReference type="PANTHER" id="PTHR13767:SF2">
    <property type="entry name" value="PSEUDOURIDYLATE SYNTHASE TRUB1"/>
    <property type="match status" value="1"/>
</dbReference>
<comment type="function">
    <text evidence="5">Responsible for synthesis of pseudouridine from uracil-55 in the psi GC loop of transfer RNAs.</text>
</comment>
<protein>
    <recommendedName>
        <fullName evidence="5">tRNA pseudouridine synthase B</fullName>
        <ecNumber evidence="5">5.4.99.25</ecNumber>
    </recommendedName>
    <alternativeName>
        <fullName evidence="5">tRNA pseudouridine(55) synthase</fullName>
        <shortName evidence="5">Psi55 synthase</shortName>
    </alternativeName>
    <alternativeName>
        <fullName evidence="5">tRNA pseudouridylate synthase</fullName>
    </alternativeName>
    <alternativeName>
        <fullName evidence="5">tRNA-uridine isomerase</fullName>
    </alternativeName>
</protein>
<evidence type="ECO:0000256" key="1">
    <source>
        <dbReference type="ARBA" id="ARBA00000385"/>
    </source>
</evidence>
<dbReference type="GO" id="GO:1990481">
    <property type="term" value="P:mRNA pseudouridine synthesis"/>
    <property type="evidence" value="ECO:0007669"/>
    <property type="project" value="TreeGrafter"/>
</dbReference>
<dbReference type="InterPro" id="IPR020103">
    <property type="entry name" value="PsdUridine_synth_cat_dom_sf"/>
</dbReference>
<dbReference type="STRING" id="86416.Clopa_2595"/>
<dbReference type="HOGENOM" id="CLU_032087_0_1_9"/>
<dbReference type="PATRIC" id="fig|86416.3.peg.2582"/>
<feature type="domain" description="tRNA pseudouridylate synthase B C-terminal" evidence="7">
    <location>
        <begin position="171"/>
        <end position="225"/>
    </location>
</feature>
<evidence type="ECO:0000256" key="5">
    <source>
        <dbReference type="HAMAP-Rule" id="MF_01080"/>
    </source>
</evidence>
<keyword evidence="4 5" id="KW-0413">Isomerase</keyword>
<feature type="active site" description="Nucleophile" evidence="5">
    <location>
        <position position="38"/>
    </location>
</feature>
<sequence>MDGILNIYKTTGITSFDVVRMVRKLSKMKKVGHTGTLDPLATGVLPICLGKATKLVDYIMDDFKVYDTILKLGFTSDTYDKEGTVTKVNDVNVSEEEILNVIHSFIGVIDQVPPMYSALKVGGKRLYDLARKGIEIERDSRKITIYDIAITEIKIPYVHFKVKCSKGTYIRSLCNDIGLKLKCGALMWNLERTATGAFAKEDSISIEDLTEENLKDHLISMDTALHRYKKIYFHEDLEKLLINGVTIKNPLLISNIPDKELCRIYLKNKKFIGVGMKNEIGFKIVKLLT</sequence>
<evidence type="ECO:0000256" key="3">
    <source>
        <dbReference type="ARBA" id="ARBA00022694"/>
    </source>
</evidence>
<dbReference type="RefSeq" id="WP_015615752.1">
    <property type="nucleotide sequence ID" value="NC_021182.1"/>
</dbReference>
<evidence type="ECO:0000313" key="9">
    <source>
        <dbReference type="Proteomes" id="UP000013523"/>
    </source>
</evidence>
<dbReference type="EC" id="5.4.99.25" evidence="5"/>